<dbReference type="PROSITE" id="PS50850">
    <property type="entry name" value="MFS"/>
    <property type="match status" value="1"/>
</dbReference>
<dbReference type="InterPro" id="IPR020846">
    <property type="entry name" value="MFS_dom"/>
</dbReference>
<evidence type="ECO:0000259" key="7">
    <source>
        <dbReference type="PROSITE" id="PS50850"/>
    </source>
</evidence>
<feature type="transmembrane region" description="Helical" evidence="6">
    <location>
        <begin position="352"/>
        <end position="371"/>
    </location>
</feature>
<dbReference type="GO" id="GO:0016020">
    <property type="term" value="C:membrane"/>
    <property type="evidence" value="ECO:0007669"/>
    <property type="project" value="UniProtKB-SubCell"/>
</dbReference>
<evidence type="ECO:0000256" key="3">
    <source>
        <dbReference type="ARBA" id="ARBA00022692"/>
    </source>
</evidence>
<name>A0AA40CEC5_9PEZI</name>
<comment type="caution">
    <text evidence="8">The sequence shown here is derived from an EMBL/GenBank/DDBJ whole genome shotgun (WGS) entry which is preliminary data.</text>
</comment>
<feature type="transmembrane region" description="Helical" evidence="6">
    <location>
        <begin position="377"/>
        <end position="398"/>
    </location>
</feature>
<comment type="subcellular location">
    <subcellularLocation>
        <location evidence="1">Membrane</location>
        <topology evidence="1">Multi-pass membrane protein</topology>
    </subcellularLocation>
</comment>
<feature type="transmembrane region" description="Helical" evidence="6">
    <location>
        <begin position="180"/>
        <end position="202"/>
    </location>
</feature>
<evidence type="ECO:0000313" key="9">
    <source>
        <dbReference type="Proteomes" id="UP001174934"/>
    </source>
</evidence>
<protein>
    <submittedName>
        <fullName evidence="8">Major facilitator superfamily domain-containing protein</fullName>
    </submittedName>
</protein>
<keyword evidence="4 6" id="KW-1133">Transmembrane helix</keyword>
<organism evidence="8 9">
    <name type="scientific">Bombardia bombarda</name>
    <dbReference type="NCBI Taxonomy" id="252184"/>
    <lineage>
        <taxon>Eukaryota</taxon>
        <taxon>Fungi</taxon>
        <taxon>Dikarya</taxon>
        <taxon>Ascomycota</taxon>
        <taxon>Pezizomycotina</taxon>
        <taxon>Sordariomycetes</taxon>
        <taxon>Sordariomycetidae</taxon>
        <taxon>Sordariales</taxon>
        <taxon>Lasiosphaeriaceae</taxon>
        <taxon>Bombardia</taxon>
    </lineage>
</organism>
<dbReference type="Pfam" id="PF07690">
    <property type="entry name" value="MFS_1"/>
    <property type="match status" value="1"/>
</dbReference>
<dbReference type="InterPro" id="IPR011701">
    <property type="entry name" value="MFS"/>
</dbReference>
<evidence type="ECO:0000256" key="5">
    <source>
        <dbReference type="ARBA" id="ARBA00023136"/>
    </source>
</evidence>
<feature type="transmembrane region" description="Helical" evidence="6">
    <location>
        <begin position="50"/>
        <end position="67"/>
    </location>
</feature>
<reference evidence="8" key="1">
    <citation type="submission" date="2023-06" db="EMBL/GenBank/DDBJ databases">
        <title>Genome-scale phylogeny and comparative genomics of the fungal order Sordariales.</title>
        <authorList>
            <consortium name="Lawrence Berkeley National Laboratory"/>
            <person name="Hensen N."/>
            <person name="Bonometti L."/>
            <person name="Westerberg I."/>
            <person name="Brannstrom I.O."/>
            <person name="Guillou S."/>
            <person name="Cros-Aarteil S."/>
            <person name="Calhoun S."/>
            <person name="Haridas S."/>
            <person name="Kuo A."/>
            <person name="Mondo S."/>
            <person name="Pangilinan J."/>
            <person name="Riley R."/>
            <person name="LaButti K."/>
            <person name="Andreopoulos B."/>
            <person name="Lipzen A."/>
            <person name="Chen C."/>
            <person name="Yanf M."/>
            <person name="Daum C."/>
            <person name="Ng V."/>
            <person name="Clum A."/>
            <person name="Steindorff A."/>
            <person name="Ohm R."/>
            <person name="Martin F."/>
            <person name="Silar P."/>
            <person name="Natvig D."/>
            <person name="Lalanne C."/>
            <person name="Gautier V."/>
            <person name="Ament-velasquez S.L."/>
            <person name="Kruys A."/>
            <person name="Hutchinson M.I."/>
            <person name="Powell A.J."/>
            <person name="Barry K."/>
            <person name="Miller A.N."/>
            <person name="Grigoriev I.V."/>
            <person name="Debuchy R."/>
            <person name="Gladieux P."/>
            <person name="Thoren M.H."/>
            <person name="Johannesson H."/>
        </authorList>
    </citation>
    <scope>NUCLEOTIDE SEQUENCE</scope>
    <source>
        <strain evidence="8">SMH3391-2</strain>
    </source>
</reference>
<feature type="transmembrane region" description="Helical" evidence="6">
    <location>
        <begin position="214"/>
        <end position="236"/>
    </location>
</feature>
<feature type="transmembrane region" description="Helical" evidence="6">
    <location>
        <begin position="410"/>
        <end position="430"/>
    </location>
</feature>
<dbReference type="PANTHER" id="PTHR43791:SF20">
    <property type="entry name" value="TRANSPORTER, PUTATIVE (AFU_ORTHOLOGUE AFUA_3G14670)-RELATED"/>
    <property type="match status" value="1"/>
</dbReference>
<evidence type="ECO:0000256" key="2">
    <source>
        <dbReference type="ARBA" id="ARBA00022448"/>
    </source>
</evidence>
<dbReference type="Proteomes" id="UP001174934">
    <property type="component" value="Unassembled WGS sequence"/>
</dbReference>
<dbReference type="Gene3D" id="1.20.1250.20">
    <property type="entry name" value="MFS general substrate transporter like domains"/>
    <property type="match status" value="2"/>
</dbReference>
<feature type="transmembrane region" description="Helical" evidence="6">
    <location>
        <begin position="286"/>
        <end position="306"/>
    </location>
</feature>
<feature type="transmembrane region" description="Helical" evidence="6">
    <location>
        <begin position="119"/>
        <end position="139"/>
    </location>
</feature>
<keyword evidence="2" id="KW-0813">Transport</keyword>
<feature type="transmembrane region" description="Helical" evidence="6">
    <location>
        <begin position="321"/>
        <end position="340"/>
    </location>
</feature>
<keyword evidence="9" id="KW-1185">Reference proteome</keyword>
<dbReference type="FunFam" id="1.20.1250.20:FF:000057">
    <property type="entry name" value="MFS general substrate transporter"/>
    <property type="match status" value="1"/>
</dbReference>
<dbReference type="EMBL" id="JAULSR010000001">
    <property type="protein sequence ID" value="KAK0634309.1"/>
    <property type="molecule type" value="Genomic_DNA"/>
</dbReference>
<keyword evidence="5 6" id="KW-0472">Membrane</keyword>
<proteinExistence type="predicted"/>
<keyword evidence="3 6" id="KW-0812">Transmembrane</keyword>
<dbReference type="PANTHER" id="PTHR43791">
    <property type="entry name" value="PERMEASE-RELATED"/>
    <property type="match status" value="1"/>
</dbReference>
<evidence type="ECO:0000256" key="4">
    <source>
        <dbReference type="ARBA" id="ARBA00022989"/>
    </source>
</evidence>
<evidence type="ECO:0000256" key="1">
    <source>
        <dbReference type="ARBA" id="ARBA00004141"/>
    </source>
</evidence>
<dbReference type="SUPFAM" id="SSF103473">
    <property type="entry name" value="MFS general substrate transporter"/>
    <property type="match status" value="1"/>
</dbReference>
<evidence type="ECO:0000313" key="8">
    <source>
        <dbReference type="EMBL" id="KAK0634309.1"/>
    </source>
</evidence>
<sequence>MDVTEKPKVSEEDVASNLKGSVVTNPWVAKFESHDETWRQQFNAKLVRKVDFRLLPFLILMYLLNFLDRSNLAQAKLGSLEKDLGMVGNDFNVATSIFFVGYLLMQLPSNMLITRLRPSLYLTSAMVLWGAVSACNAAAQRFSHLIAIRFFLGFVEAPFFPGAIFLMSTWYTRSELTRRIAYFYSGNALANMFGGIIGAAVLGNLDGAHGIAGWRWLFIIEGVITIGVAVAGVFLLPDYPSTTRWLDEEERAFAVWRLLADINESDESRDRSVWDGVKLALADYRLYLFVLLQHLSLLSQTFQYFFPAIVSTLGYGRIESLWLTAPVWFATFLISICATWSSARTKDRSIHIFFLMLTAAVGNAIATATTATGARFFAMFLMPMGAVSAYQIIVSWIANSFPRPMVKRSASLAIANMIGNTASTYGSFMYPGDAAPQYLVGGSANSVICLLVGLLALVLRFLHKRENKKLEEAERVRADNTEAGVLDTSLPGDRRGDGFRYVY</sequence>
<dbReference type="GO" id="GO:0022857">
    <property type="term" value="F:transmembrane transporter activity"/>
    <property type="evidence" value="ECO:0007669"/>
    <property type="project" value="InterPro"/>
</dbReference>
<feature type="transmembrane region" description="Helical" evidence="6">
    <location>
        <begin position="442"/>
        <end position="462"/>
    </location>
</feature>
<dbReference type="AlphaFoldDB" id="A0AA40CEC5"/>
<gene>
    <name evidence="8" type="ORF">B0T17DRAFT_603857</name>
</gene>
<evidence type="ECO:0000256" key="6">
    <source>
        <dbReference type="SAM" id="Phobius"/>
    </source>
</evidence>
<feature type="transmembrane region" description="Helical" evidence="6">
    <location>
        <begin position="87"/>
        <end position="107"/>
    </location>
</feature>
<feature type="domain" description="Major facilitator superfamily (MFS) profile" evidence="7">
    <location>
        <begin position="54"/>
        <end position="468"/>
    </location>
</feature>
<dbReference type="FunFam" id="1.20.1250.20:FF:000013">
    <property type="entry name" value="MFS general substrate transporter"/>
    <property type="match status" value="1"/>
</dbReference>
<feature type="transmembrane region" description="Helical" evidence="6">
    <location>
        <begin position="145"/>
        <end position="168"/>
    </location>
</feature>
<accession>A0AA40CEC5</accession>
<dbReference type="InterPro" id="IPR036259">
    <property type="entry name" value="MFS_trans_sf"/>
</dbReference>